<dbReference type="EMBL" id="PGCI01000725">
    <property type="protein sequence ID" value="PLW18857.1"/>
    <property type="molecule type" value="Genomic_DNA"/>
</dbReference>
<keyword evidence="4" id="KW-1185">Reference proteome</keyword>
<gene>
    <name evidence="3" type="ORF">PCANC_10012</name>
    <name evidence="2" type="ORF">PCASD_16814</name>
</gene>
<organism evidence="3 4">
    <name type="scientific">Puccinia coronata f. sp. avenae</name>
    <dbReference type="NCBI Taxonomy" id="200324"/>
    <lineage>
        <taxon>Eukaryota</taxon>
        <taxon>Fungi</taxon>
        <taxon>Dikarya</taxon>
        <taxon>Basidiomycota</taxon>
        <taxon>Pucciniomycotina</taxon>
        <taxon>Pucciniomycetes</taxon>
        <taxon>Pucciniales</taxon>
        <taxon>Pucciniaceae</taxon>
        <taxon>Puccinia</taxon>
    </lineage>
</organism>
<evidence type="ECO:0000256" key="1">
    <source>
        <dbReference type="SAM" id="MobiDB-lite"/>
    </source>
</evidence>
<evidence type="ECO:0000313" key="5">
    <source>
        <dbReference type="Proteomes" id="UP000235392"/>
    </source>
</evidence>
<proteinExistence type="predicted"/>
<accession>A0A2N5UZ25</accession>
<dbReference type="Proteomes" id="UP000235392">
    <property type="component" value="Unassembled WGS sequence"/>
</dbReference>
<dbReference type="AlphaFoldDB" id="A0A2N5UZ25"/>
<feature type="region of interest" description="Disordered" evidence="1">
    <location>
        <begin position="51"/>
        <end position="72"/>
    </location>
</feature>
<reference evidence="4 5" key="1">
    <citation type="submission" date="2017-11" db="EMBL/GenBank/DDBJ databases">
        <title>De novo assembly and phasing of dikaryotic genomes from two isolates of Puccinia coronata f. sp. avenae, the causal agent of oat crown rust.</title>
        <authorList>
            <person name="Miller M.E."/>
            <person name="Zhang Y."/>
            <person name="Omidvar V."/>
            <person name="Sperschneider J."/>
            <person name="Schwessinger B."/>
            <person name="Raley C."/>
            <person name="Palmer J.M."/>
            <person name="Garnica D."/>
            <person name="Upadhyaya N."/>
            <person name="Rathjen J."/>
            <person name="Taylor J.M."/>
            <person name="Park R.F."/>
            <person name="Dodds P.N."/>
            <person name="Hirsch C.D."/>
            <person name="Kianian S.F."/>
            <person name="Figueroa M."/>
        </authorList>
    </citation>
    <scope>NUCLEOTIDE SEQUENCE [LARGE SCALE GENOMIC DNA]</scope>
    <source>
        <strain evidence="3">12NC29</strain>
        <strain evidence="2">12SD80</strain>
    </source>
</reference>
<protein>
    <submittedName>
        <fullName evidence="3">Uncharacterized protein</fullName>
    </submittedName>
</protein>
<evidence type="ECO:0000313" key="2">
    <source>
        <dbReference type="EMBL" id="PLW18857.1"/>
    </source>
</evidence>
<dbReference type="EMBL" id="PGCJ01000152">
    <property type="protein sequence ID" value="PLW43012.1"/>
    <property type="molecule type" value="Genomic_DNA"/>
</dbReference>
<sequence>MKTKEHQSNAIGTPDKPLNIGLTTAERQTRFSGTHHSRWYNGWITQPNSRNPVFHPASHADNSGCTPGVHDDQWLGATSQVRSPPPRGHHRITDVRIHLLTPWAQRGLSPICCALLVATTLRHWRST</sequence>
<name>A0A2N5UZ25_9BASI</name>
<evidence type="ECO:0000313" key="3">
    <source>
        <dbReference type="EMBL" id="PLW43012.1"/>
    </source>
</evidence>
<evidence type="ECO:0000313" key="4">
    <source>
        <dbReference type="Proteomes" id="UP000235388"/>
    </source>
</evidence>
<feature type="region of interest" description="Disordered" evidence="1">
    <location>
        <begin position="1"/>
        <end position="20"/>
    </location>
</feature>
<comment type="caution">
    <text evidence="3">The sequence shown here is derived from an EMBL/GenBank/DDBJ whole genome shotgun (WGS) entry which is preliminary data.</text>
</comment>
<dbReference type="Proteomes" id="UP000235388">
    <property type="component" value="Unassembled WGS sequence"/>
</dbReference>